<gene>
    <name evidence="2" type="ORF">PR048_010331</name>
</gene>
<evidence type="ECO:0008006" key="4">
    <source>
        <dbReference type="Google" id="ProtNLM"/>
    </source>
</evidence>
<evidence type="ECO:0000313" key="3">
    <source>
        <dbReference type="Proteomes" id="UP001159363"/>
    </source>
</evidence>
<reference evidence="2 3" key="1">
    <citation type="submission" date="2023-02" db="EMBL/GenBank/DDBJ databases">
        <title>LHISI_Scaffold_Assembly.</title>
        <authorList>
            <person name="Stuart O.P."/>
            <person name="Cleave R."/>
            <person name="Magrath M.J.L."/>
            <person name="Mikheyev A.S."/>
        </authorList>
    </citation>
    <scope>NUCLEOTIDE SEQUENCE [LARGE SCALE GENOMIC DNA]</scope>
    <source>
        <strain evidence="2">Daus_M_001</strain>
        <tissue evidence="2">Leg muscle</tissue>
    </source>
</reference>
<dbReference type="EMBL" id="JARBHB010000003">
    <property type="protein sequence ID" value="KAJ8890822.1"/>
    <property type="molecule type" value="Genomic_DNA"/>
</dbReference>
<feature type="chain" id="PRO_5047402521" description="Secreted protein" evidence="1">
    <location>
        <begin position="29"/>
        <end position="100"/>
    </location>
</feature>
<feature type="signal peptide" evidence="1">
    <location>
        <begin position="1"/>
        <end position="28"/>
    </location>
</feature>
<comment type="caution">
    <text evidence="2">The sequence shown here is derived from an EMBL/GenBank/DDBJ whole genome shotgun (WGS) entry which is preliminary data.</text>
</comment>
<sequence length="100" mass="11689">MKFRQHILEVLSLKLHFILWWCTKRLKCFCTMFHSLRCDTSAICAPLEPIIQQVKLIISGVKNVHFYMMVLLPTGKPSVGTTVKVDMERRLLIVWMADLK</sequence>
<accession>A0ABQ9I2E3</accession>
<proteinExistence type="predicted"/>
<evidence type="ECO:0000313" key="2">
    <source>
        <dbReference type="EMBL" id="KAJ8890822.1"/>
    </source>
</evidence>
<name>A0ABQ9I2E3_9NEOP</name>
<organism evidence="2 3">
    <name type="scientific">Dryococelus australis</name>
    <dbReference type="NCBI Taxonomy" id="614101"/>
    <lineage>
        <taxon>Eukaryota</taxon>
        <taxon>Metazoa</taxon>
        <taxon>Ecdysozoa</taxon>
        <taxon>Arthropoda</taxon>
        <taxon>Hexapoda</taxon>
        <taxon>Insecta</taxon>
        <taxon>Pterygota</taxon>
        <taxon>Neoptera</taxon>
        <taxon>Polyneoptera</taxon>
        <taxon>Phasmatodea</taxon>
        <taxon>Verophasmatodea</taxon>
        <taxon>Anareolatae</taxon>
        <taxon>Phasmatidae</taxon>
        <taxon>Eurycanthinae</taxon>
        <taxon>Dryococelus</taxon>
    </lineage>
</organism>
<protein>
    <recommendedName>
        <fullName evidence="4">Secreted protein</fullName>
    </recommendedName>
</protein>
<keyword evidence="3" id="KW-1185">Reference proteome</keyword>
<evidence type="ECO:0000256" key="1">
    <source>
        <dbReference type="SAM" id="SignalP"/>
    </source>
</evidence>
<keyword evidence="1" id="KW-0732">Signal</keyword>
<dbReference type="Proteomes" id="UP001159363">
    <property type="component" value="Chromosome 3"/>
</dbReference>